<dbReference type="SUPFAM" id="SSF48264">
    <property type="entry name" value="Cytochrome P450"/>
    <property type="match status" value="1"/>
</dbReference>
<dbReference type="GO" id="GO:0016705">
    <property type="term" value="F:oxidoreductase activity, acting on paired donors, with incorporation or reduction of molecular oxygen"/>
    <property type="evidence" value="ECO:0007669"/>
    <property type="project" value="InterPro"/>
</dbReference>
<dbReference type="Gene3D" id="1.10.630.10">
    <property type="entry name" value="Cytochrome P450"/>
    <property type="match status" value="1"/>
</dbReference>
<evidence type="ECO:0000313" key="2">
    <source>
        <dbReference type="Proteomes" id="UP000283269"/>
    </source>
</evidence>
<dbReference type="EMBL" id="NHYD01000786">
    <property type="protein sequence ID" value="PPQ93357.1"/>
    <property type="molecule type" value="Genomic_DNA"/>
</dbReference>
<comment type="caution">
    <text evidence="1">The sequence shown here is derived from an EMBL/GenBank/DDBJ whole genome shotgun (WGS) entry which is preliminary data.</text>
</comment>
<organism evidence="1 2">
    <name type="scientific">Psilocybe cyanescens</name>
    <dbReference type="NCBI Taxonomy" id="93625"/>
    <lineage>
        <taxon>Eukaryota</taxon>
        <taxon>Fungi</taxon>
        <taxon>Dikarya</taxon>
        <taxon>Basidiomycota</taxon>
        <taxon>Agaricomycotina</taxon>
        <taxon>Agaricomycetes</taxon>
        <taxon>Agaricomycetidae</taxon>
        <taxon>Agaricales</taxon>
        <taxon>Agaricineae</taxon>
        <taxon>Strophariaceae</taxon>
        <taxon>Psilocybe</taxon>
    </lineage>
</organism>
<dbReference type="OrthoDB" id="6692864at2759"/>
<protein>
    <submittedName>
        <fullName evidence="1">Uncharacterized protein</fullName>
    </submittedName>
</protein>
<evidence type="ECO:0000313" key="1">
    <source>
        <dbReference type="EMBL" id="PPQ93357.1"/>
    </source>
</evidence>
<dbReference type="InterPro" id="IPR036396">
    <property type="entry name" value="Cyt_P450_sf"/>
</dbReference>
<dbReference type="GO" id="GO:0005506">
    <property type="term" value="F:iron ion binding"/>
    <property type="evidence" value="ECO:0007669"/>
    <property type="project" value="InterPro"/>
</dbReference>
<dbReference type="GO" id="GO:0020037">
    <property type="term" value="F:heme binding"/>
    <property type="evidence" value="ECO:0007669"/>
    <property type="project" value="InterPro"/>
</dbReference>
<keyword evidence="2" id="KW-1185">Reference proteome</keyword>
<dbReference type="GO" id="GO:0004497">
    <property type="term" value="F:monooxygenase activity"/>
    <property type="evidence" value="ECO:0007669"/>
    <property type="project" value="InterPro"/>
</dbReference>
<reference evidence="1 2" key="1">
    <citation type="journal article" date="2018" name="Evol. Lett.">
        <title>Horizontal gene cluster transfer increased hallucinogenic mushroom diversity.</title>
        <authorList>
            <person name="Reynolds H.T."/>
            <person name="Vijayakumar V."/>
            <person name="Gluck-Thaler E."/>
            <person name="Korotkin H.B."/>
            <person name="Matheny P.B."/>
            <person name="Slot J.C."/>
        </authorList>
    </citation>
    <scope>NUCLEOTIDE SEQUENCE [LARGE SCALE GENOMIC DNA]</scope>
    <source>
        <strain evidence="1 2">2631</strain>
    </source>
</reference>
<gene>
    <name evidence="1" type="ORF">CVT25_014272</name>
</gene>
<name>A0A409XRL8_PSICY</name>
<proteinExistence type="predicted"/>
<dbReference type="Proteomes" id="UP000283269">
    <property type="component" value="Unassembled WGS sequence"/>
</dbReference>
<accession>A0A409XRL8</accession>
<dbReference type="InParanoid" id="A0A409XRL8"/>
<sequence>MGWPKAPSGLGGIHQNTSITLLSVSAIQMSIFSDEENKAFSMPRIKNYEPILRNRLDQLVDTLQEASKTPGPVDLAEWMSFFACVSSAC</sequence>
<dbReference type="AlphaFoldDB" id="A0A409XRL8"/>